<accession>A0A3N0E820</accession>
<feature type="domain" description="HTH cro/C1-type" evidence="1">
    <location>
        <begin position="48"/>
        <end position="83"/>
    </location>
</feature>
<dbReference type="Proteomes" id="UP000269198">
    <property type="component" value="Unassembled WGS sequence"/>
</dbReference>
<dbReference type="InterPro" id="IPR001387">
    <property type="entry name" value="Cro/C1-type_HTH"/>
</dbReference>
<dbReference type="CDD" id="cd00093">
    <property type="entry name" value="HTH_XRE"/>
    <property type="match status" value="1"/>
</dbReference>
<dbReference type="EMBL" id="RJMB01000013">
    <property type="protein sequence ID" value="RNL83984.1"/>
    <property type="molecule type" value="Genomic_DNA"/>
</dbReference>
<name>A0A3N0E820_9ACTN</name>
<protein>
    <submittedName>
        <fullName evidence="2">XRE family transcriptional regulator</fullName>
    </submittedName>
</protein>
<dbReference type="GO" id="GO:0003677">
    <property type="term" value="F:DNA binding"/>
    <property type="evidence" value="ECO:0007669"/>
    <property type="project" value="InterPro"/>
</dbReference>
<evidence type="ECO:0000313" key="3">
    <source>
        <dbReference type="Proteomes" id="UP000269198"/>
    </source>
</evidence>
<evidence type="ECO:0000259" key="1">
    <source>
        <dbReference type="PROSITE" id="PS50943"/>
    </source>
</evidence>
<evidence type="ECO:0000313" key="2">
    <source>
        <dbReference type="EMBL" id="RNL83984.1"/>
    </source>
</evidence>
<dbReference type="PROSITE" id="PS50943">
    <property type="entry name" value="HTH_CROC1"/>
    <property type="match status" value="1"/>
</dbReference>
<organism evidence="2 3">
    <name type="scientific">Halostreptopolyspora alba</name>
    <dbReference type="NCBI Taxonomy" id="2487137"/>
    <lineage>
        <taxon>Bacteria</taxon>
        <taxon>Bacillati</taxon>
        <taxon>Actinomycetota</taxon>
        <taxon>Actinomycetes</taxon>
        <taxon>Streptosporangiales</taxon>
        <taxon>Nocardiopsidaceae</taxon>
        <taxon>Halostreptopolyspora</taxon>
    </lineage>
</organism>
<proteinExistence type="predicted"/>
<dbReference type="InterPro" id="IPR010982">
    <property type="entry name" value="Lambda_DNA-bd_dom_sf"/>
</dbReference>
<dbReference type="Gene3D" id="1.10.260.40">
    <property type="entry name" value="lambda repressor-like DNA-binding domains"/>
    <property type="match status" value="1"/>
</dbReference>
<dbReference type="AlphaFoldDB" id="A0A3N0E820"/>
<keyword evidence="3" id="KW-1185">Reference proteome</keyword>
<reference evidence="2 3" key="1">
    <citation type="submission" date="2018-11" db="EMBL/GenBank/DDBJ databases">
        <title>The genome draft of YIM 96095.</title>
        <authorList>
            <person name="Tang S.-K."/>
            <person name="Chunyu W.-X."/>
            <person name="Feng Y.-Z."/>
        </authorList>
    </citation>
    <scope>NUCLEOTIDE SEQUENCE [LARGE SCALE GENOMIC DNA]</scope>
    <source>
        <strain evidence="2 3">YIM 96095</strain>
    </source>
</reference>
<dbReference type="SUPFAM" id="SSF47413">
    <property type="entry name" value="lambda repressor-like DNA-binding domains"/>
    <property type="match status" value="1"/>
</dbReference>
<comment type="caution">
    <text evidence="2">The sequence shown here is derived from an EMBL/GenBank/DDBJ whole genome shotgun (WGS) entry which is preliminary data.</text>
</comment>
<sequence length="114" mass="12425">MPAIAAQITQALPITPLESWRLAYGWSRPHVVEAVGQVYRADGLAPPGLTTAMLCRWEHGQARPGLDYVQALARVYRVAPAHLGVPLSGRVPGWYGPRIPQPRQESPMPAEPPS</sequence>
<gene>
    <name evidence="2" type="ORF">EFW17_13930</name>
</gene>